<dbReference type="SUPFAM" id="SSF48452">
    <property type="entry name" value="TPR-like"/>
    <property type="match status" value="1"/>
</dbReference>
<protein>
    <submittedName>
        <fullName evidence="2">Uncharacterized protein</fullName>
    </submittedName>
</protein>
<dbReference type="InterPro" id="IPR053277">
    <property type="entry name" value="Endomembrane_traffic_mod"/>
</dbReference>
<dbReference type="AlphaFoldDB" id="A0AAP0DZZ5"/>
<gene>
    <name evidence="2" type="ORF">Syun_031382</name>
</gene>
<reference evidence="2 3" key="1">
    <citation type="submission" date="2024-01" db="EMBL/GenBank/DDBJ databases">
        <title>Genome assemblies of Stephania.</title>
        <authorList>
            <person name="Yang L."/>
        </authorList>
    </citation>
    <scope>NUCLEOTIDE SEQUENCE [LARGE SCALE GENOMIC DNA]</scope>
    <source>
        <strain evidence="2">YNDBR</strain>
        <tissue evidence="2">Leaf</tissue>
    </source>
</reference>
<dbReference type="InterPro" id="IPR011990">
    <property type="entry name" value="TPR-like_helical_dom_sf"/>
</dbReference>
<organism evidence="2 3">
    <name type="scientific">Stephania yunnanensis</name>
    <dbReference type="NCBI Taxonomy" id="152371"/>
    <lineage>
        <taxon>Eukaryota</taxon>
        <taxon>Viridiplantae</taxon>
        <taxon>Streptophyta</taxon>
        <taxon>Embryophyta</taxon>
        <taxon>Tracheophyta</taxon>
        <taxon>Spermatophyta</taxon>
        <taxon>Magnoliopsida</taxon>
        <taxon>Ranunculales</taxon>
        <taxon>Menispermaceae</taxon>
        <taxon>Menispermoideae</taxon>
        <taxon>Cissampelideae</taxon>
        <taxon>Stephania</taxon>
    </lineage>
</organism>
<sequence length="446" mass="49073">MSTEIQESSDENKQNGEGEGEGEGEGGEGRQDEEKSVVVADLNSLDPTTIESGIRGNEKVVEELGRSEGESRTFTMRELLNELKEEDPHTHSGDATSPHPPPPPPPPPPPYTYSEDNTQQHYIGHNKVAMELINSVTGVDEEGRSRQRILTFAAKRYANAIERNPEDYDALYNWALVLQESADNVDPDSSFPSKDSLLEEACKKYDEATCLCPTLHDATKNYEKAVQLNWNSPQKHDRQRGKLYREEDGKVAQKGSALGRITFDPKLERDTTDKEESFTARSTEKVAQKGSALGRITFDSKLPLPYLKVGYLTAPPAGNHVAPHTDWRRTQFVLNHEGLVQAGFISLLNKVEQKKLAQSPSGRLPGPTNTDKSALKIDVPDIVSVSPCADLTLPPGAGICIDTIHGPIFLVADTWESSEGWLDAIRLVYTIFARGKSDVLAGIITS</sequence>
<dbReference type="EMBL" id="JBBNAF010000023">
    <property type="protein sequence ID" value="KAK9082458.1"/>
    <property type="molecule type" value="Genomic_DNA"/>
</dbReference>
<proteinExistence type="predicted"/>
<dbReference type="Gene3D" id="1.25.40.10">
    <property type="entry name" value="Tetratricopeptide repeat domain"/>
    <property type="match status" value="1"/>
</dbReference>
<dbReference type="SUPFAM" id="SSF101447">
    <property type="entry name" value="Formin homology 2 domain (FH2 domain)"/>
    <property type="match status" value="1"/>
</dbReference>
<feature type="compositionally biased region" description="Pro residues" evidence="1">
    <location>
        <begin position="98"/>
        <end position="111"/>
    </location>
</feature>
<comment type="caution">
    <text evidence="2">The sequence shown here is derived from an EMBL/GenBank/DDBJ whole genome shotgun (WGS) entry which is preliminary data.</text>
</comment>
<feature type="compositionally biased region" description="Basic and acidic residues" evidence="1">
    <location>
        <begin position="56"/>
        <end position="71"/>
    </location>
</feature>
<evidence type="ECO:0000256" key="1">
    <source>
        <dbReference type="SAM" id="MobiDB-lite"/>
    </source>
</evidence>
<keyword evidence="3" id="KW-1185">Reference proteome</keyword>
<name>A0AAP0DZZ5_9MAGN</name>
<feature type="compositionally biased region" description="Basic and acidic residues" evidence="1">
    <location>
        <begin position="27"/>
        <end position="36"/>
    </location>
</feature>
<evidence type="ECO:0000313" key="3">
    <source>
        <dbReference type="Proteomes" id="UP001420932"/>
    </source>
</evidence>
<feature type="compositionally biased region" description="Basic and acidic residues" evidence="1">
    <location>
        <begin position="79"/>
        <end position="92"/>
    </location>
</feature>
<feature type="region of interest" description="Disordered" evidence="1">
    <location>
        <begin position="1"/>
        <end position="117"/>
    </location>
</feature>
<dbReference type="PANTHER" id="PTHR45005">
    <property type="match status" value="1"/>
</dbReference>
<dbReference type="PANTHER" id="PTHR45005:SF2">
    <property type="entry name" value="PROTEIN HLB1"/>
    <property type="match status" value="1"/>
</dbReference>
<evidence type="ECO:0000313" key="2">
    <source>
        <dbReference type="EMBL" id="KAK9082458.1"/>
    </source>
</evidence>
<dbReference type="Proteomes" id="UP001420932">
    <property type="component" value="Unassembled WGS sequence"/>
</dbReference>
<accession>A0AAP0DZZ5</accession>